<dbReference type="Proteomes" id="UP000051936">
    <property type="component" value="Unassembled WGS sequence"/>
</dbReference>
<proteinExistence type="predicted"/>
<evidence type="ECO:0000256" key="1">
    <source>
        <dbReference type="SAM" id="MobiDB-lite"/>
    </source>
</evidence>
<dbReference type="EMBL" id="LJYG01000111">
    <property type="protein sequence ID" value="KRQ01979.1"/>
    <property type="molecule type" value="Genomic_DNA"/>
</dbReference>
<comment type="caution">
    <text evidence="2">The sequence shown here is derived from an EMBL/GenBank/DDBJ whole genome shotgun (WGS) entry which is preliminary data.</text>
</comment>
<protein>
    <submittedName>
        <fullName evidence="2">Uncharacterized protein</fullName>
    </submittedName>
</protein>
<feature type="region of interest" description="Disordered" evidence="1">
    <location>
        <begin position="28"/>
        <end position="50"/>
    </location>
</feature>
<sequence length="70" mass="7466">MRITILPADIAASPAGRAIKCHAKMVGRGREGTGSIGVSVGHRRGGTMAAERVTTQRHKFVRKANLARQT</sequence>
<dbReference type="AlphaFoldDB" id="A0A0R3CWK6"/>
<evidence type="ECO:0000313" key="2">
    <source>
        <dbReference type="EMBL" id="KRQ01979.1"/>
    </source>
</evidence>
<keyword evidence="3" id="KW-1185">Reference proteome</keyword>
<accession>A0A0R3CWK6</accession>
<reference evidence="2 3" key="1">
    <citation type="submission" date="2015-09" db="EMBL/GenBank/DDBJ databases">
        <title>Draft Genome Sequence of Bradyrhizobium manausense Strain BR 3351T, a Novel Symbiotic Nitrogen-Fixing Alphaproteobacterium Isolated from Brazilian Amazon Rain Forest.</title>
        <authorList>
            <person name="De Araujo J.L."/>
            <person name="Zilli J.E."/>
        </authorList>
    </citation>
    <scope>NUCLEOTIDE SEQUENCE [LARGE SCALE GENOMIC DNA]</scope>
    <source>
        <strain evidence="2 3">BR3351</strain>
    </source>
</reference>
<gene>
    <name evidence="2" type="ORF">AOQ71_35860</name>
</gene>
<evidence type="ECO:0000313" key="3">
    <source>
        <dbReference type="Proteomes" id="UP000051936"/>
    </source>
</evidence>
<organism evidence="2 3">
    <name type="scientific">Bradyrhizobium manausense</name>
    <dbReference type="NCBI Taxonomy" id="989370"/>
    <lineage>
        <taxon>Bacteria</taxon>
        <taxon>Pseudomonadati</taxon>
        <taxon>Pseudomonadota</taxon>
        <taxon>Alphaproteobacteria</taxon>
        <taxon>Hyphomicrobiales</taxon>
        <taxon>Nitrobacteraceae</taxon>
        <taxon>Bradyrhizobium</taxon>
    </lineage>
</organism>
<name>A0A0R3CWK6_9BRAD</name>